<reference evidence="7 8" key="1">
    <citation type="submission" date="2022-05" db="EMBL/GenBank/DDBJ databases">
        <title>Genome Sequencing of Bee-Associated Microbes.</title>
        <authorList>
            <person name="Dunlap C."/>
        </authorList>
    </citation>
    <scope>NUCLEOTIDE SEQUENCE [LARGE SCALE GENOMIC DNA]</scope>
    <source>
        <strain evidence="7 8">NRRL NRS-1438</strain>
    </source>
</reference>
<dbReference type="InterPro" id="IPR009057">
    <property type="entry name" value="Homeodomain-like_sf"/>
</dbReference>
<dbReference type="EMBL" id="JAMDLW010000013">
    <property type="protein sequence ID" value="MCY9520221.1"/>
    <property type="molecule type" value="Genomic_DNA"/>
</dbReference>
<dbReference type="RefSeq" id="WP_087435410.1">
    <property type="nucleotide sequence ID" value="NZ_JAMDLV010000061.1"/>
</dbReference>
<evidence type="ECO:0000256" key="4">
    <source>
        <dbReference type="PROSITE-ProRule" id="PRU00169"/>
    </source>
</evidence>
<dbReference type="PANTHER" id="PTHR43280">
    <property type="entry name" value="ARAC-FAMILY TRANSCRIPTIONAL REGULATOR"/>
    <property type="match status" value="1"/>
</dbReference>
<dbReference type="PANTHER" id="PTHR43280:SF28">
    <property type="entry name" value="HTH-TYPE TRANSCRIPTIONAL ACTIVATOR RHAS"/>
    <property type="match status" value="1"/>
</dbReference>
<dbReference type="InterPro" id="IPR001789">
    <property type="entry name" value="Sig_transdc_resp-reg_receiver"/>
</dbReference>
<dbReference type="CDD" id="cd17536">
    <property type="entry name" value="REC_YesN-like"/>
    <property type="match status" value="1"/>
</dbReference>
<feature type="domain" description="HTH araC/xylS-type" evidence="5">
    <location>
        <begin position="394"/>
        <end position="492"/>
    </location>
</feature>
<name>A0ABT4DS91_9BACL</name>
<evidence type="ECO:0000256" key="1">
    <source>
        <dbReference type="ARBA" id="ARBA00023015"/>
    </source>
</evidence>
<dbReference type="PROSITE" id="PS50110">
    <property type="entry name" value="RESPONSE_REGULATORY"/>
    <property type="match status" value="1"/>
</dbReference>
<dbReference type="Proteomes" id="UP001207626">
    <property type="component" value="Unassembled WGS sequence"/>
</dbReference>
<organism evidence="7 8">
    <name type="scientific">Paenibacillus apiarius</name>
    <dbReference type="NCBI Taxonomy" id="46240"/>
    <lineage>
        <taxon>Bacteria</taxon>
        <taxon>Bacillati</taxon>
        <taxon>Bacillota</taxon>
        <taxon>Bacilli</taxon>
        <taxon>Bacillales</taxon>
        <taxon>Paenibacillaceae</taxon>
        <taxon>Paenibacillus</taxon>
    </lineage>
</organism>
<dbReference type="SMART" id="SM00342">
    <property type="entry name" value="HTH_ARAC"/>
    <property type="match status" value="1"/>
</dbReference>
<keyword evidence="4" id="KW-0597">Phosphoprotein</keyword>
<evidence type="ECO:0000313" key="7">
    <source>
        <dbReference type="EMBL" id="MCY9520221.1"/>
    </source>
</evidence>
<accession>A0ABT4DS91</accession>
<dbReference type="Gene3D" id="3.40.50.2300">
    <property type="match status" value="1"/>
</dbReference>
<evidence type="ECO:0000256" key="3">
    <source>
        <dbReference type="ARBA" id="ARBA00023163"/>
    </source>
</evidence>
<feature type="domain" description="Response regulatory" evidence="6">
    <location>
        <begin position="2"/>
        <end position="119"/>
    </location>
</feature>
<comment type="caution">
    <text evidence="7">The sequence shown here is derived from an EMBL/GenBank/DDBJ whole genome shotgun (WGS) entry which is preliminary data.</text>
</comment>
<dbReference type="InterPro" id="IPR018060">
    <property type="entry name" value="HTH_AraC"/>
</dbReference>
<dbReference type="SMART" id="SM00448">
    <property type="entry name" value="REC"/>
    <property type="match status" value="1"/>
</dbReference>
<dbReference type="InterPro" id="IPR011006">
    <property type="entry name" value="CheY-like_superfamily"/>
</dbReference>
<evidence type="ECO:0000256" key="2">
    <source>
        <dbReference type="ARBA" id="ARBA00023125"/>
    </source>
</evidence>
<keyword evidence="1" id="KW-0805">Transcription regulation</keyword>
<feature type="modified residue" description="4-aspartylphosphate" evidence="4">
    <location>
        <position position="54"/>
    </location>
</feature>
<gene>
    <name evidence="7" type="ORF">M5X09_11100</name>
</gene>
<dbReference type="Pfam" id="PF12833">
    <property type="entry name" value="HTH_18"/>
    <property type="match status" value="1"/>
</dbReference>
<dbReference type="Pfam" id="PF00072">
    <property type="entry name" value="Response_reg"/>
    <property type="match status" value="1"/>
</dbReference>
<keyword evidence="8" id="KW-1185">Reference proteome</keyword>
<keyword evidence="2" id="KW-0238">DNA-binding</keyword>
<dbReference type="PROSITE" id="PS01124">
    <property type="entry name" value="HTH_ARAC_FAMILY_2"/>
    <property type="match status" value="1"/>
</dbReference>
<sequence length="503" mass="57617">MRIIIADDEYLVRMTLVSMIQEMPHPFEICGQAESGEELLDLLPDCRPDIVLLDLRMPEMGGLEAMRIGKDQSPMTKWIILTGFSDFDSARESVKLGASDYLLKPSSAKELEQALLRAAAMVQEERNLLHKQFESNLNAIFSGWITPTLASKDTFIERAHYKGVTFALDSGKEERGEAFHKQFFTQLRLEMEDAISEAFYPALFMLPHGDMAFIGAWLPEREEEGTRVLRGVLRKLEADVKARSCPQAAVTLFSTGVCVSLQELWRELNECSRMAPLRVTKGIGTHWSKEQFAGQTPEWPIEFGQLWLDLSDAYKGRQYLDYMKTVDRIQQHFAAKSLQSLTQPVAQSIEEFACVAFNRPIGVRGDEWVQTLYEIGESLLQHHASKDSGSRIIEQVISYLEQHYASEVTLAELARDFHVTPNYLSTLFHQTTGITFVKYVTRLRMMRAKQLLADQSLQVQQVAEQVGYYSTRHFTKCFFEFEGCSPSEYKKKCRERVNDEYYL</sequence>
<dbReference type="Gene3D" id="1.10.10.60">
    <property type="entry name" value="Homeodomain-like"/>
    <property type="match status" value="2"/>
</dbReference>
<proteinExistence type="predicted"/>
<evidence type="ECO:0000313" key="8">
    <source>
        <dbReference type="Proteomes" id="UP001207626"/>
    </source>
</evidence>
<protein>
    <submittedName>
        <fullName evidence="7">Helix-turn-helix domain-containing protein</fullName>
    </submittedName>
</protein>
<evidence type="ECO:0000259" key="5">
    <source>
        <dbReference type="PROSITE" id="PS01124"/>
    </source>
</evidence>
<evidence type="ECO:0000259" key="6">
    <source>
        <dbReference type="PROSITE" id="PS50110"/>
    </source>
</evidence>
<dbReference type="SUPFAM" id="SSF52172">
    <property type="entry name" value="CheY-like"/>
    <property type="match status" value="1"/>
</dbReference>
<dbReference type="SUPFAM" id="SSF46689">
    <property type="entry name" value="Homeodomain-like"/>
    <property type="match status" value="2"/>
</dbReference>
<keyword evidence="3" id="KW-0804">Transcription</keyword>